<comment type="function">
    <text evidence="1">The reaction center of purple bacteria contains a tightly bound cytochrome molecule which re-reduces the photo oxidized primary electron donor.</text>
</comment>
<protein>
    <recommendedName>
        <fullName evidence="2">Photosynthetic reaction center cytochrome c subunit</fullName>
    </recommendedName>
</protein>
<evidence type="ECO:0000256" key="7">
    <source>
        <dbReference type="ARBA" id="ARBA00022982"/>
    </source>
</evidence>
<evidence type="ECO:0000256" key="2">
    <source>
        <dbReference type="ARBA" id="ARBA00015978"/>
    </source>
</evidence>
<keyword evidence="6" id="KW-0479">Metal-binding</keyword>
<keyword evidence="8" id="KW-0408">Iron</keyword>
<keyword evidence="9" id="KW-0732">Signal</keyword>
<dbReference type="NCBIfam" id="NF033196">
    <property type="entry name" value="c_type_nonphoto"/>
    <property type="match status" value="1"/>
</dbReference>
<accession>A0ABS9KLE9</accession>
<gene>
    <name evidence="10" type="ORF">LZZ85_02620</name>
</gene>
<evidence type="ECO:0000256" key="1">
    <source>
        <dbReference type="ARBA" id="ARBA00003196"/>
    </source>
</evidence>
<reference evidence="10" key="1">
    <citation type="submission" date="2022-01" db="EMBL/GenBank/DDBJ databases">
        <authorList>
            <person name="Jo J.-H."/>
            <person name="Im W.-T."/>
        </authorList>
    </citation>
    <scope>NUCLEOTIDE SEQUENCE</scope>
    <source>
        <strain evidence="10">NA20</strain>
    </source>
</reference>
<keyword evidence="7" id="KW-0249">Electron transport</keyword>
<keyword evidence="5" id="KW-0349">Heme</keyword>
<feature type="signal peptide" evidence="9">
    <location>
        <begin position="1"/>
        <end position="21"/>
    </location>
</feature>
<evidence type="ECO:0000256" key="8">
    <source>
        <dbReference type="ARBA" id="ARBA00023004"/>
    </source>
</evidence>
<dbReference type="SUPFAM" id="SSF48695">
    <property type="entry name" value="Multiheme cytochromes"/>
    <property type="match status" value="1"/>
</dbReference>
<dbReference type="Gene3D" id="1.10.468.10">
    <property type="entry name" value="Photosynthetic Reaction Center, subunit C, domain 2"/>
    <property type="match status" value="1"/>
</dbReference>
<evidence type="ECO:0000256" key="3">
    <source>
        <dbReference type="ARBA" id="ARBA00022448"/>
    </source>
</evidence>
<comment type="caution">
    <text evidence="10">The sequence shown here is derived from an EMBL/GenBank/DDBJ whole genome shotgun (WGS) entry which is preliminary data.</text>
</comment>
<dbReference type="RefSeq" id="WP_237868374.1">
    <property type="nucleotide sequence ID" value="NZ_JAKLTR010000001.1"/>
</dbReference>
<keyword evidence="11" id="KW-1185">Reference proteome</keyword>
<dbReference type="InterPro" id="IPR036280">
    <property type="entry name" value="Multihaem_cyt_sf"/>
</dbReference>
<keyword evidence="4" id="KW-0602">Photosynthesis</keyword>
<proteinExistence type="predicted"/>
<evidence type="ECO:0000256" key="5">
    <source>
        <dbReference type="ARBA" id="ARBA00022617"/>
    </source>
</evidence>
<evidence type="ECO:0000256" key="9">
    <source>
        <dbReference type="SAM" id="SignalP"/>
    </source>
</evidence>
<dbReference type="EMBL" id="JAKLTR010000001">
    <property type="protein sequence ID" value="MCG2613149.1"/>
    <property type="molecule type" value="Genomic_DNA"/>
</dbReference>
<sequence>MQPGKAFTAFAIVVFVLLGIAATTPPEGTHKNLQILPKDISDQKLDSIMESYNKALGIGCSFCHAPAKNMTDSLDYASDEKPMKEEARKMMRMTIDINKNNFYFDKTVRPEYLNVVTCKTCHRGEAYPDL</sequence>
<evidence type="ECO:0000313" key="11">
    <source>
        <dbReference type="Proteomes" id="UP001165367"/>
    </source>
</evidence>
<evidence type="ECO:0000313" key="10">
    <source>
        <dbReference type="EMBL" id="MCG2613149.1"/>
    </source>
</evidence>
<evidence type="ECO:0000256" key="4">
    <source>
        <dbReference type="ARBA" id="ARBA00022531"/>
    </source>
</evidence>
<dbReference type="Pfam" id="PF02276">
    <property type="entry name" value="CytoC_RC"/>
    <property type="match status" value="1"/>
</dbReference>
<name>A0ABS9KLE9_9BACT</name>
<keyword evidence="3" id="KW-0813">Transport</keyword>
<dbReference type="InterPro" id="IPR003158">
    <property type="entry name" value="Photosyn_RC_cyt_c-su"/>
</dbReference>
<evidence type="ECO:0000256" key="6">
    <source>
        <dbReference type="ARBA" id="ARBA00022723"/>
    </source>
</evidence>
<organism evidence="10 11">
    <name type="scientific">Terrimonas ginsenosidimutans</name>
    <dbReference type="NCBI Taxonomy" id="2908004"/>
    <lineage>
        <taxon>Bacteria</taxon>
        <taxon>Pseudomonadati</taxon>
        <taxon>Bacteroidota</taxon>
        <taxon>Chitinophagia</taxon>
        <taxon>Chitinophagales</taxon>
        <taxon>Chitinophagaceae</taxon>
        <taxon>Terrimonas</taxon>
    </lineage>
</organism>
<feature type="chain" id="PRO_5046387676" description="Photosynthetic reaction center cytochrome c subunit" evidence="9">
    <location>
        <begin position="22"/>
        <end position="130"/>
    </location>
</feature>
<dbReference type="InterPro" id="IPR023119">
    <property type="entry name" value="Multihaem_cyt_PRC_cyt_su-like"/>
</dbReference>
<dbReference type="Proteomes" id="UP001165367">
    <property type="component" value="Unassembled WGS sequence"/>
</dbReference>